<dbReference type="InterPro" id="IPR003439">
    <property type="entry name" value="ABC_transporter-like_ATP-bd"/>
</dbReference>
<accession>A0A0C3DYT1</accession>
<dbReference type="InterPro" id="IPR017871">
    <property type="entry name" value="ABC_transporter-like_CS"/>
</dbReference>
<dbReference type="CDD" id="cd03244">
    <property type="entry name" value="ABCC_MRP_domain2"/>
    <property type="match status" value="1"/>
</dbReference>
<evidence type="ECO:0008006" key="15">
    <source>
        <dbReference type="Google" id="ProtNLM"/>
    </source>
</evidence>
<dbReference type="GO" id="GO:0016020">
    <property type="term" value="C:membrane"/>
    <property type="evidence" value="ECO:0007669"/>
    <property type="project" value="UniProtKB-SubCell"/>
</dbReference>
<feature type="domain" description="ABC transmembrane type-1" evidence="12">
    <location>
        <begin position="873"/>
        <end position="1157"/>
    </location>
</feature>
<evidence type="ECO:0000256" key="5">
    <source>
        <dbReference type="ARBA" id="ARBA00022741"/>
    </source>
</evidence>
<keyword evidence="3" id="KW-0813">Transport</keyword>
<comment type="similarity">
    <text evidence="2">Belongs to the ABC transporter superfamily. ABCC family. Conjugate transporter (TC 3.A.1.208) subfamily.</text>
</comment>
<feature type="transmembrane region" description="Helical" evidence="10">
    <location>
        <begin position="1100"/>
        <end position="1120"/>
    </location>
</feature>
<keyword evidence="4 10" id="KW-0812">Transmembrane</keyword>
<dbReference type="InterPro" id="IPR003593">
    <property type="entry name" value="AAA+_ATPase"/>
</dbReference>
<sequence length="1466" mass="163384">MRDDSERGPEKLEVSATDTHPLDVRLDSGNQRLKHRRRFWQLWLPKDPPSPPSLSLDDAKTIPLATASLFSRMTFSWVTEFMVLGYQRTLQPPDLYKLDISREAGPMAERLEAAWTRRINAAAEWNAKLDRGEIRASALKRLIWDIRAIKADSSSRGQTYKERRAVLEEQWRKVRGRKKASLAWALNDVFGWSFWLGGIFKAIGDTSQMMGPLLLKSIISFAEERSAARASGGTPPNVGAGISMALGLWFLTIITSMCTNQFFWRSMTTGVLARAALIACIYERGVNLTGRERVKLTNAALVNHISTDVSRIDSCAQWFVSLWVGPIQVVLCLVILLVELGPSALVGFALFVLVFPLQERMMSLQHRLRLRSMVWTEQRAKVMLEVLGAMRLVKYFSYEVPFLQKIFEFRKKELGEICRIQFSTSGNFAFGTSLPILAATLSLVTYTLTTHDFNTGAIFACLSLFQLLRQPMMWMPRALSAIPDASSALQRLSHIFHAELMQGAVPAIDVTQEHAIVVRDATFEWESSGMMDEVIPNDIASRDERRGRRIAQEGSRETKRDNDTSSVPEEKTVFRVTDVTLTVPRGQLTAIVGPVGSGKSSLLQGIIGEMRKVSGNVTLGGRVAYCSQTAWIQNATLRENILFGQAFDEERYWRAVELACLLPDLQLLPDGDMTEIGERGINLSGGQKQRVNIARALYFGSDIVIFDDPLSAVDAHVGKSLFEDAILGELRSRASITVLLVTHAIHFLPHVDYIYAMKAGRIAESGTYQELMERGGEFARLDKEYGGRSQGPESCEDGDGVGVSVRDGDKVSESDTESGVETVGSVTRSTTIAAVKIKSLRARERAAGTGKLEGHLIVKEQRRTGSISRKVYLAYLVAGRGALMLPLILLSVVMMQASQVMNSYTLVWWQANTWNRSTSFYQILYGCLGIGQAIFSSFLCASLDILGYLVSQNLHHQAVQTVFYAPMSFFDTTPLGRLLGLFGKDVDTMDNQLPIGLALAQALGPVVIVSVLEPYFLVAVVVVGLCFSYVIAFYRASAREVKRLQSMLRSLLYAHFSETLTGLSTIRSYGEMKRFIKANRYYTDLENRSLFLVVTNQRWLTIRLDFIGDTLTFIVALFAVTDVSGINAAQIGVVLTFTMILAPMFGLTMRMTADVENDMNSIERLVQYTWKDTVPQEAAHELPSKRPPPEWPHVGAIEFRDVHMRYRPGLPNVLNGVSMSIRGGERIGVVGRTGAGKSSLMLTLYRIIELSGGSILLDDVDISTIGLKDLRTKISIIPQDPLLFSGTIRSNFDPFNKYDDAKLWDALRRSCLVDSDSYKNQPAEFGETVGDVSRYTLDSVIESEGANLSVGERSLLSLGRALVKDCKVVILDEATASVDLETDNKIQHTIKTEFRDRTLLCIAHRLRTIISYDRVLVMDAGSVAEFDTPCNLYQKGGLFRGMCERSNITLKDIETSRFETENDRRA</sequence>
<evidence type="ECO:0000256" key="7">
    <source>
        <dbReference type="ARBA" id="ARBA00022989"/>
    </source>
</evidence>
<dbReference type="SMART" id="SM00382">
    <property type="entry name" value="AAA"/>
    <property type="match status" value="2"/>
</dbReference>
<feature type="region of interest" description="Disordered" evidence="9">
    <location>
        <begin position="784"/>
        <end position="819"/>
    </location>
</feature>
<dbReference type="SUPFAM" id="SSF90123">
    <property type="entry name" value="ABC transporter transmembrane region"/>
    <property type="match status" value="2"/>
</dbReference>
<dbReference type="GO" id="GO:0140359">
    <property type="term" value="F:ABC-type transporter activity"/>
    <property type="evidence" value="ECO:0007669"/>
    <property type="project" value="InterPro"/>
</dbReference>
<keyword evidence="14" id="KW-1185">Reference proteome</keyword>
<feature type="domain" description="ABC transporter" evidence="11">
    <location>
        <begin position="1197"/>
        <end position="1445"/>
    </location>
</feature>
<feature type="transmembrane region" description="Helical" evidence="10">
    <location>
        <begin position="238"/>
        <end position="258"/>
    </location>
</feature>
<dbReference type="PROSITE" id="PS00211">
    <property type="entry name" value="ABC_TRANSPORTER_1"/>
    <property type="match status" value="2"/>
</dbReference>
<dbReference type="InterPro" id="IPR027417">
    <property type="entry name" value="P-loop_NTPase"/>
</dbReference>
<dbReference type="PANTHER" id="PTHR24223">
    <property type="entry name" value="ATP-BINDING CASSETTE SUB-FAMILY C"/>
    <property type="match status" value="1"/>
</dbReference>
<reference evidence="14" key="2">
    <citation type="submission" date="2015-01" db="EMBL/GenBank/DDBJ databases">
        <title>Evolutionary Origins and Diversification of the Mycorrhizal Mutualists.</title>
        <authorList>
            <consortium name="DOE Joint Genome Institute"/>
            <consortium name="Mycorrhizal Genomics Consortium"/>
            <person name="Kohler A."/>
            <person name="Kuo A."/>
            <person name="Nagy L.G."/>
            <person name="Floudas D."/>
            <person name="Copeland A."/>
            <person name="Barry K.W."/>
            <person name="Cichocki N."/>
            <person name="Veneault-Fourrey C."/>
            <person name="LaButti K."/>
            <person name="Lindquist E.A."/>
            <person name="Lipzen A."/>
            <person name="Lundell T."/>
            <person name="Morin E."/>
            <person name="Murat C."/>
            <person name="Riley R."/>
            <person name="Ohm R."/>
            <person name="Sun H."/>
            <person name="Tunlid A."/>
            <person name="Henrissat B."/>
            <person name="Grigoriev I.V."/>
            <person name="Hibbett D.S."/>
            <person name="Martin F."/>
        </authorList>
    </citation>
    <scope>NUCLEOTIDE SEQUENCE [LARGE SCALE GENOMIC DNA]</scope>
    <source>
        <strain evidence="14">Foug A</strain>
    </source>
</reference>
<dbReference type="InterPro" id="IPR036640">
    <property type="entry name" value="ABC1_TM_sf"/>
</dbReference>
<dbReference type="SUPFAM" id="SSF52540">
    <property type="entry name" value="P-loop containing nucleoside triphosphate hydrolases"/>
    <property type="match status" value="2"/>
</dbReference>
<dbReference type="OrthoDB" id="6500128at2759"/>
<feature type="transmembrane region" description="Helical" evidence="10">
    <location>
        <begin position="1015"/>
        <end position="1034"/>
    </location>
</feature>
<gene>
    <name evidence="13" type="ORF">SCLCIDRAFT_14863</name>
</gene>
<dbReference type="HOGENOM" id="CLU_000604_27_3_1"/>
<evidence type="ECO:0000256" key="2">
    <source>
        <dbReference type="ARBA" id="ARBA00009726"/>
    </source>
</evidence>
<dbReference type="CDD" id="cd03250">
    <property type="entry name" value="ABCC_MRP_domain1"/>
    <property type="match status" value="1"/>
</dbReference>
<feature type="domain" description="ABC transmembrane type-1" evidence="12">
    <location>
        <begin position="195"/>
        <end position="484"/>
    </location>
</feature>
<evidence type="ECO:0000256" key="8">
    <source>
        <dbReference type="ARBA" id="ARBA00023136"/>
    </source>
</evidence>
<dbReference type="FunFam" id="3.40.50.300:FF:000997">
    <property type="entry name" value="Multidrug resistance-associated protein 1"/>
    <property type="match status" value="1"/>
</dbReference>
<feature type="domain" description="ABC transporter" evidence="11">
    <location>
        <begin position="559"/>
        <end position="784"/>
    </location>
</feature>
<keyword evidence="6" id="KW-0067">ATP-binding</keyword>
<dbReference type="CDD" id="cd18606">
    <property type="entry name" value="ABC_6TM_YOR1_D2_like"/>
    <property type="match status" value="1"/>
</dbReference>
<evidence type="ECO:0000256" key="9">
    <source>
        <dbReference type="SAM" id="MobiDB-lite"/>
    </source>
</evidence>
<feature type="transmembrane region" description="Helical" evidence="10">
    <location>
        <begin position="923"/>
        <end position="950"/>
    </location>
</feature>
<keyword evidence="7 10" id="KW-1133">Transmembrane helix</keyword>
<dbReference type="EMBL" id="KN822021">
    <property type="protein sequence ID" value="KIM65695.1"/>
    <property type="molecule type" value="Genomic_DNA"/>
</dbReference>
<feature type="compositionally biased region" description="Basic and acidic residues" evidence="9">
    <location>
        <begin position="1"/>
        <end position="13"/>
    </location>
</feature>
<feature type="compositionally biased region" description="Basic and acidic residues" evidence="9">
    <location>
        <begin position="540"/>
        <end position="569"/>
    </location>
</feature>
<proteinExistence type="inferred from homology"/>
<dbReference type="PROSITE" id="PS50929">
    <property type="entry name" value="ABC_TM1F"/>
    <property type="match status" value="2"/>
</dbReference>
<dbReference type="PROSITE" id="PS50893">
    <property type="entry name" value="ABC_TRANSPORTER_2"/>
    <property type="match status" value="2"/>
</dbReference>
<dbReference type="PANTHER" id="PTHR24223:SF456">
    <property type="entry name" value="MULTIDRUG RESISTANCE-ASSOCIATED PROTEIN LETHAL(2)03659"/>
    <property type="match status" value="1"/>
</dbReference>
<keyword evidence="5" id="KW-0547">Nucleotide-binding</keyword>
<dbReference type="FunFam" id="3.40.50.300:FF:000565">
    <property type="entry name" value="ABC bile acid transporter"/>
    <property type="match status" value="1"/>
</dbReference>
<dbReference type="CDD" id="cd18597">
    <property type="entry name" value="ABC_6TM_YOR1_D1_like"/>
    <property type="match status" value="1"/>
</dbReference>
<organism evidence="13 14">
    <name type="scientific">Scleroderma citrinum Foug A</name>
    <dbReference type="NCBI Taxonomy" id="1036808"/>
    <lineage>
        <taxon>Eukaryota</taxon>
        <taxon>Fungi</taxon>
        <taxon>Dikarya</taxon>
        <taxon>Basidiomycota</taxon>
        <taxon>Agaricomycotina</taxon>
        <taxon>Agaricomycetes</taxon>
        <taxon>Agaricomycetidae</taxon>
        <taxon>Boletales</taxon>
        <taxon>Sclerodermatineae</taxon>
        <taxon>Sclerodermataceae</taxon>
        <taxon>Scleroderma</taxon>
    </lineage>
</organism>
<dbReference type="GO" id="GO:0016887">
    <property type="term" value="F:ATP hydrolysis activity"/>
    <property type="evidence" value="ECO:0007669"/>
    <property type="project" value="InterPro"/>
</dbReference>
<feature type="region of interest" description="Disordered" evidence="9">
    <location>
        <begin position="1"/>
        <end position="25"/>
    </location>
</feature>
<reference evidence="13 14" key="1">
    <citation type="submission" date="2014-04" db="EMBL/GenBank/DDBJ databases">
        <authorList>
            <consortium name="DOE Joint Genome Institute"/>
            <person name="Kuo A."/>
            <person name="Kohler A."/>
            <person name="Nagy L.G."/>
            <person name="Floudas D."/>
            <person name="Copeland A."/>
            <person name="Barry K.W."/>
            <person name="Cichocki N."/>
            <person name="Veneault-Fourrey C."/>
            <person name="LaButti K."/>
            <person name="Lindquist E.A."/>
            <person name="Lipzen A."/>
            <person name="Lundell T."/>
            <person name="Morin E."/>
            <person name="Murat C."/>
            <person name="Sun H."/>
            <person name="Tunlid A."/>
            <person name="Henrissat B."/>
            <person name="Grigoriev I.V."/>
            <person name="Hibbett D.S."/>
            <person name="Martin F."/>
            <person name="Nordberg H.P."/>
            <person name="Cantor M.N."/>
            <person name="Hua S.X."/>
        </authorList>
    </citation>
    <scope>NUCLEOTIDE SEQUENCE [LARGE SCALE GENOMIC DNA]</scope>
    <source>
        <strain evidence="13 14">Foug A</strain>
    </source>
</reference>
<dbReference type="STRING" id="1036808.A0A0C3DYT1"/>
<name>A0A0C3DYT1_9AGAM</name>
<dbReference type="Proteomes" id="UP000053989">
    <property type="component" value="Unassembled WGS sequence"/>
</dbReference>
<dbReference type="Gene3D" id="3.40.50.300">
    <property type="entry name" value="P-loop containing nucleotide triphosphate hydrolases"/>
    <property type="match status" value="2"/>
</dbReference>
<evidence type="ECO:0000256" key="6">
    <source>
        <dbReference type="ARBA" id="ARBA00022840"/>
    </source>
</evidence>
<evidence type="ECO:0000256" key="10">
    <source>
        <dbReference type="SAM" id="Phobius"/>
    </source>
</evidence>
<evidence type="ECO:0000259" key="11">
    <source>
        <dbReference type="PROSITE" id="PS50893"/>
    </source>
</evidence>
<dbReference type="InterPro" id="IPR011527">
    <property type="entry name" value="ABC1_TM_dom"/>
</dbReference>
<comment type="subcellular location">
    <subcellularLocation>
        <location evidence="1">Membrane</location>
        <topology evidence="1">Multi-pass membrane protein</topology>
    </subcellularLocation>
</comment>
<evidence type="ECO:0000256" key="4">
    <source>
        <dbReference type="ARBA" id="ARBA00022692"/>
    </source>
</evidence>
<evidence type="ECO:0000256" key="1">
    <source>
        <dbReference type="ARBA" id="ARBA00004141"/>
    </source>
</evidence>
<feature type="transmembrane region" description="Helical" evidence="10">
    <location>
        <begin position="344"/>
        <end position="362"/>
    </location>
</feature>
<feature type="transmembrane region" description="Helical" evidence="10">
    <location>
        <begin position="1126"/>
        <end position="1147"/>
    </location>
</feature>
<protein>
    <recommendedName>
        <fullName evidence="15">ABC transporter</fullName>
    </recommendedName>
</protein>
<feature type="region of interest" description="Disordered" evidence="9">
    <location>
        <begin position="536"/>
        <end position="569"/>
    </location>
</feature>
<dbReference type="InterPro" id="IPR050173">
    <property type="entry name" value="ABC_transporter_C-like"/>
</dbReference>
<dbReference type="FunFam" id="1.20.1560.10:FF:000010">
    <property type="entry name" value="Multidrug resistance-associated ABC transporter"/>
    <property type="match status" value="1"/>
</dbReference>
<evidence type="ECO:0000313" key="14">
    <source>
        <dbReference type="Proteomes" id="UP000053989"/>
    </source>
</evidence>
<keyword evidence="8 10" id="KW-0472">Membrane</keyword>
<feature type="transmembrane region" description="Helical" evidence="10">
    <location>
        <begin position="872"/>
        <end position="895"/>
    </location>
</feature>
<dbReference type="Pfam" id="PF00664">
    <property type="entry name" value="ABC_membrane"/>
    <property type="match status" value="2"/>
</dbReference>
<evidence type="ECO:0000259" key="12">
    <source>
        <dbReference type="PROSITE" id="PS50929"/>
    </source>
</evidence>
<dbReference type="InParanoid" id="A0A0C3DYT1"/>
<dbReference type="GO" id="GO:0005524">
    <property type="term" value="F:ATP binding"/>
    <property type="evidence" value="ECO:0007669"/>
    <property type="project" value="UniProtKB-KW"/>
</dbReference>
<dbReference type="Pfam" id="PF00005">
    <property type="entry name" value="ABC_tran"/>
    <property type="match status" value="2"/>
</dbReference>
<dbReference type="Gene3D" id="1.20.1560.10">
    <property type="entry name" value="ABC transporter type 1, transmembrane domain"/>
    <property type="match status" value="2"/>
</dbReference>
<evidence type="ECO:0000256" key="3">
    <source>
        <dbReference type="ARBA" id="ARBA00022448"/>
    </source>
</evidence>
<feature type="transmembrane region" description="Helical" evidence="10">
    <location>
        <begin position="182"/>
        <end position="203"/>
    </location>
</feature>
<evidence type="ECO:0000313" key="13">
    <source>
        <dbReference type="EMBL" id="KIM65695.1"/>
    </source>
</evidence>